<evidence type="ECO:0000256" key="2">
    <source>
        <dbReference type="SAM" id="MobiDB-lite"/>
    </source>
</evidence>
<feature type="non-terminal residue" evidence="3">
    <location>
        <position position="69"/>
    </location>
</feature>
<organism evidence="3 4">
    <name type="scientific">Aureobasidium melanogenum</name>
    <name type="common">Aureobasidium pullulans var. melanogenum</name>
    <dbReference type="NCBI Taxonomy" id="46634"/>
    <lineage>
        <taxon>Eukaryota</taxon>
        <taxon>Fungi</taxon>
        <taxon>Dikarya</taxon>
        <taxon>Ascomycota</taxon>
        <taxon>Pezizomycotina</taxon>
        <taxon>Dothideomycetes</taxon>
        <taxon>Dothideomycetidae</taxon>
        <taxon>Dothideales</taxon>
        <taxon>Saccotheciaceae</taxon>
        <taxon>Aureobasidium</taxon>
    </lineage>
</organism>
<reference evidence="3" key="2">
    <citation type="submission" date="2021-08" db="EMBL/GenBank/DDBJ databases">
        <authorList>
            <person name="Gostincar C."/>
            <person name="Sun X."/>
            <person name="Song Z."/>
            <person name="Gunde-Cimerman N."/>
        </authorList>
    </citation>
    <scope>NUCLEOTIDE SEQUENCE</scope>
    <source>
        <strain evidence="3">EXF-9911</strain>
    </source>
</reference>
<sequence length="69" mass="7979">MLRRQPTKITLVQDDIAAYDANKLKKDQEKNQQQRADINPYGDPRFNPAGGPRKDTRTKEQRLGLLSRN</sequence>
<evidence type="ECO:0008006" key="5">
    <source>
        <dbReference type="Google" id="ProtNLM"/>
    </source>
</evidence>
<dbReference type="EMBL" id="JAHFXF010000477">
    <property type="protein sequence ID" value="KAG9687054.1"/>
    <property type="molecule type" value="Genomic_DNA"/>
</dbReference>
<dbReference type="Proteomes" id="UP000779574">
    <property type="component" value="Unassembled WGS sequence"/>
</dbReference>
<keyword evidence="1" id="KW-0833">Ubl conjugation pathway</keyword>
<protein>
    <recommendedName>
        <fullName evidence="5">Anaphase-promoting complex subunit CDC26</fullName>
    </recommendedName>
</protein>
<feature type="region of interest" description="Disordered" evidence="2">
    <location>
        <begin position="23"/>
        <end position="69"/>
    </location>
</feature>
<gene>
    <name evidence="3" type="ORF">KCU76_g10594</name>
</gene>
<feature type="compositionally biased region" description="Basic and acidic residues" evidence="2">
    <location>
        <begin position="52"/>
        <end position="62"/>
    </location>
</feature>
<dbReference type="GO" id="GO:0005680">
    <property type="term" value="C:anaphase-promoting complex"/>
    <property type="evidence" value="ECO:0007669"/>
    <property type="project" value="InterPro"/>
</dbReference>
<name>A0A9P8J655_AURME</name>
<proteinExistence type="predicted"/>
<dbReference type="OrthoDB" id="3846514at2759"/>
<evidence type="ECO:0000256" key="1">
    <source>
        <dbReference type="ARBA" id="ARBA00022786"/>
    </source>
</evidence>
<comment type="caution">
    <text evidence="3">The sequence shown here is derived from an EMBL/GenBank/DDBJ whole genome shotgun (WGS) entry which is preliminary data.</text>
</comment>
<evidence type="ECO:0000313" key="4">
    <source>
        <dbReference type="Proteomes" id="UP000779574"/>
    </source>
</evidence>
<dbReference type="Pfam" id="PF10471">
    <property type="entry name" value="ANAPC_CDC26"/>
    <property type="match status" value="1"/>
</dbReference>
<evidence type="ECO:0000313" key="3">
    <source>
        <dbReference type="EMBL" id="KAG9687054.1"/>
    </source>
</evidence>
<accession>A0A9P8J655</accession>
<feature type="compositionally biased region" description="Basic and acidic residues" evidence="2">
    <location>
        <begin position="23"/>
        <end position="32"/>
    </location>
</feature>
<reference evidence="3" key="1">
    <citation type="journal article" date="2021" name="J Fungi (Basel)">
        <title>Virulence traits and population genomics of the black yeast Aureobasidium melanogenum.</title>
        <authorList>
            <person name="Cernosa A."/>
            <person name="Sun X."/>
            <person name="Gostincar C."/>
            <person name="Fang C."/>
            <person name="Gunde-Cimerman N."/>
            <person name="Song Z."/>
        </authorList>
    </citation>
    <scope>NUCLEOTIDE SEQUENCE</scope>
    <source>
        <strain evidence="3">EXF-9911</strain>
    </source>
</reference>
<dbReference type="GO" id="GO:0031145">
    <property type="term" value="P:anaphase-promoting complex-dependent catabolic process"/>
    <property type="evidence" value="ECO:0007669"/>
    <property type="project" value="InterPro"/>
</dbReference>
<dbReference type="AlphaFoldDB" id="A0A9P8J655"/>
<dbReference type="InterPro" id="IPR018860">
    <property type="entry name" value="APC_suCDC26"/>
</dbReference>